<comment type="caution">
    <text evidence="1">The sequence shown here is derived from an EMBL/GenBank/DDBJ whole genome shotgun (WGS) entry which is preliminary data.</text>
</comment>
<name>A0A9W6JV92_9HYPH</name>
<accession>A0A9W6JV92</accession>
<dbReference type="Proteomes" id="UP001143330">
    <property type="component" value="Unassembled WGS sequence"/>
</dbReference>
<dbReference type="AlphaFoldDB" id="A0A9W6JV92"/>
<dbReference type="EMBL" id="BSFM01000005">
    <property type="protein sequence ID" value="GLK82919.1"/>
    <property type="molecule type" value="Genomic_DNA"/>
</dbReference>
<organism evidence="1 2">
    <name type="scientific">Ancylobacter defluvii</name>
    <dbReference type="NCBI Taxonomy" id="1282440"/>
    <lineage>
        <taxon>Bacteria</taxon>
        <taxon>Pseudomonadati</taxon>
        <taxon>Pseudomonadota</taxon>
        <taxon>Alphaproteobacteria</taxon>
        <taxon>Hyphomicrobiales</taxon>
        <taxon>Xanthobacteraceae</taxon>
        <taxon>Ancylobacter</taxon>
    </lineage>
</organism>
<evidence type="ECO:0000313" key="2">
    <source>
        <dbReference type="Proteomes" id="UP001143330"/>
    </source>
</evidence>
<sequence length="136" mass="14708">MTARGDLAFDLWFEAAGIWHDLGVRSPYAEATAGIALKDRRLGADLLLAHPRGHSFLVIECKYSWNVDFVARNGYYQAVAYASELASRTGGKIMAIAVGPEGVVHSSGFTQLSVGQIGICPPSAIREVLQRFIDIA</sequence>
<keyword evidence="2" id="KW-1185">Reference proteome</keyword>
<protein>
    <submittedName>
        <fullName evidence="1">Uncharacterized protein</fullName>
    </submittedName>
</protein>
<evidence type="ECO:0000313" key="1">
    <source>
        <dbReference type="EMBL" id="GLK82919.1"/>
    </source>
</evidence>
<reference evidence="1" key="1">
    <citation type="journal article" date="2014" name="Int. J. Syst. Evol. Microbiol.">
        <title>Complete genome sequence of Corynebacterium casei LMG S-19264T (=DSM 44701T), isolated from a smear-ripened cheese.</title>
        <authorList>
            <consortium name="US DOE Joint Genome Institute (JGI-PGF)"/>
            <person name="Walter F."/>
            <person name="Albersmeier A."/>
            <person name="Kalinowski J."/>
            <person name="Ruckert C."/>
        </authorList>
    </citation>
    <scope>NUCLEOTIDE SEQUENCE</scope>
    <source>
        <strain evidence="1">VKM B-2789</strain>
    </source>
</reference>
<gene>
    <name evidence="1" type="ORF">GCM10017653_09880</name>
</gene>
<reference evidence="1" key="2">
    <citation type="submission" date="2023-01" db="EMBL/GenBank/DDBJ databases">
        <authorList>
            <person name="Sun Q."/>
            <person name="Evtushenko L."/>
        </authorList>
    </citation>
    <scope>NUCLEOTIDE SEQUENCE</scope>
    <source>
        <strain evidence="1">VKM B-2789</strain>
    </source>
</reference>
<proteinExistence type="predicted"/>